<accession>A0A6J7LNJ9</accession>
<dbReference type="AlphaFoldDB" id="A0A6J7LNJ9"/>
<dbReference type="InterPro" id="IPR013217">
    <property type="entry name" value="Methyltransf_12"/>
</dbReference>
<protein>
    <submittedName>
        <fullName evidence="2">Unannotated protein</fullName>
    </submittedName>
</protein>
<dbReference type="PANTHER" id="PTHR43861:SF1">
    <property type="entry name" value="TRANS-ACONITATE 2-METHYLTRANSFERASE"/>
    <property type="match status" value="1"/>
</dbReference>
<sequence length="291" mass="32073">MAEVVSHYDASAPTYTEQYNESTILTAPDYPSSLFRLRKVKKRVSELGLSSMYELGIGDGSPLAALGEMGLKVAGSDLSESMLTVARAQFESKGLDPSALTWGDIQDRSTLEEAIATGPYDGVMALGVLPHVRNEVDVIANMSAFVGSGGSLFLHFRNSLLSLFSFNRLTMEFIQDELLRDAPAKIKDAVREGLESRLAMDLPPKRDWDVNGPAYDEILSKFHNPFELSDLVREAGFSDVRFHWYNYHPTPPMLAGAIGQDFRVAAVDMEADESWRGMFMCSSGVIEATKN</sequence>
<feature type="domain" description="Methyltransferase type 12" evidence="1">
    <location>
        <begin position="54"/>
        <end position="151"/>
    </location>
</feature>
<dbReference type="InterPro" id="IPR029063">
    <property type="entry name" value="SAM-dependent_MTases_sf"/>
</dbReference>
<name>A0A6J7LNJ9_9ZZZZ</name>
<dbReference type="SUPFAM" id="SSF53335">
    <property type="entry name" value="S-adenosyl-L-methionine-dependent methyltransferases"/>
    <property type="match status" value="1"/>
</dbReference>
<evidence type="ECO:0000259" key="1">
    <source>
        <dbReference type="Pfam" id="PF08242"/>
    </source>
</evidence>
<dbReference type="EMBL" id="CAFBNE010000167">
    <property type="protein sequence ID" value="CAB4969095.1"/>
    <property type="molecule type" value="Genomic_DNA"/>
</dbReference>
<reference evidence="2" key="1">
    <citation type="submission" date="2020-05" db="EMBL/GenBank/DDBJ databases">
        <authorList>
            <person name="Chiriac C."/>
            <person name="Salcher M."/>
            <person name="Ghai R."/>
            <person name="Kavagutti S V."/>
        </authorList>
    </citation>
    <scope>NUCLEOTIDE SEQUENCE</scope>
</reference>
<organism evidence="2">
    <name type="scientific">freshwater metagenome</name>
    <dbReference type="NCBI Taxonomy" id="449393"/>
    <lineage>
        <taxon>unclassified sequences</taxon>
        <taxon>metagenomes</taxon>
        <taxon>ecological metagenomes</taxon>
    </lineage>
</organism>
<dbReference type="Gene3D" id="3.40.50.150">
    <property type="entry name" value="Vaccinia Virus protein VP39"/>
    <property type="match status" value="1"/>
</dbReference>
<dbReference type="Pfam" id="PF08242">
    <property type="entry name" value="Methyltransf_12"/>
    <property type="match status" value="1"/>
</dbReference>
<dbReference type="PANTHER" id="PTHR43861">
    <property type="entry name" value="TRANS-ACONITATE 2-METHYLTRANSFERASE-RELATED"/>
    <property type="match status" value="1"/>
</dbReference>
<gene>
    <name evidence="2" type="ORF">UFOPK3772_03183</name>
</gene>
<proteinExistence type="predicted"/>
<evidence type="ECO:0000313" key="2">
    <source>
        <dbReference type="EMBL" id="CAB4969095.1"/>
    </source>
</evidence>